<dbReference type="Proteomes" id="UP000006727">
    <property type="component" value="Chromosome 14"/>
</dbReference>
<protein>
    <submittedName>
        <fullName evidence="1 2">Uncharacterized protein</fullName>
    </submittedName>
</protein>
<dbReference type="InParanoid" id="A0A2K1JH30"/>
<keyword evidence="3" id="KW-1185">Reference proteome</keyword>
<name>A0A2K1JH30_PHYPA</name>
<evidence type="ECO:0000313" key="2">
    <source>
        <dbReference type="EnsemblPlants" id="PAC:32960651.CDS.1"/>
    </source>
</evidence>
<dbReference type="Gramene" id="Pp3c14_9620V3.1">
    <property type="protein sequence ID" value="PAC:32960651.CDS.1"/>
    <property type="gene ID" value="Pp3c14_9620"/>
</dbReference>
<reference evidence="1 3" key="2">
    <citation type="journal article" date="2018" name="Plant J.">
        <title>The Physcomitrella patens chromosome-scale assembly reveals moss genome structure and evolution.</title>
        <authorList>
            <person name="Lang D."/>
            <person name="Ullrich K.K."/>
            <person name="Murat F."/>
            <person name="Fuchs J."/>
            <person name="Jenkins J."/>
            <person name="Haas F.B."/>
            <person name="Piednoel M."/>
            <person name="Gundlach H."/>
            <person name="Van Bel M."/>
            <person name="Meyberg R."/>
            <person name="Vives C."/>
            <person name="Morata J."/>
            <person name="Symeonidi A."/>
            <person name="Hiss M."/>
            <person name="Muchero W."/>
            <person name="Kamisugi Y."/>
            <person name="Saleh O."/>
            <person name="Blanc G."/>
            <person name="Decker E.L."/>
            <person name="van Gessel N."/>
            <person name="Grimwood J."/>
            <person name="Hayes R.D."/>
            <person name="Graham S.W."/>
            <person name="Gunter L.E."/>
            <person name="McDaniel S.F."/>
            <person name="Hoernstein S.N.W."/>
            <person name="Larsson A."/>
            <person name="Li F.W."/>
            <person name="Perroud P.F."/>
            <person name="Phillips J."/>
            <person name="Ranjan P."/>
            <person name="Rokshar D.S."/>
            <person name="Rothfels C.J."/>
            <person name="Schneider L."/>
            <person name="Shu S."/>
            <person name="Stevenson D.W."/>
            <person name="Thummler F."/>
            <person name="Tillich M."/>
            <person name="Villarreal Aguilar J.C."/>
            <person name="Widiez T."/>
            <person name="Wong G.K."/>
            <person name="Wymore A."/>
            <person name="Zhang Y."/>
            <person name="Zimmer A.D."/>
            <person name="Quatrano R.S."/>
            <person name="Mayer K.F.X."/>
            <person name="Goodstein D."/>
            <person name="Casacuberta J.M."/>
            <person name="Vandepoele K."/>
            <person name="Reski R."/>
            <person name="Cuming A.C."/>
            <person name="Tuskan G.A."/>
            <person name="Maumus F."/>
            <person name="Salse J."/>
            <person name="Schmutz J."/>
            <person name="Rensing S.A."/>
        </authorList>
    </citation>
    <scope>NUCLEOTIDE SEQUENCE [LARGE SCALE GENOMIC DNA]</scope>
    <source>
        <strain evidence="2 3">cv. Gransden 2004</strain>
    </source>
</reference>
<organism evidence="1">
    <name type="scientific">Physcomitrium patens</name>
    <name type="common">Spreading-leaved earth moss</name>
    <name type="synonym">Physcomitrella patens</name>
    <dbReference type="NCBI Taxonomy" id="3218"/>
    <lineage>
        <taxon>Eukaryota</taxon>
        <taxon>Viridiplantae</taxon>
        <taxon>Streptophyta</taxon>
        <taxon>Embryophyta</taxon>
        <taxon>Bryophyta</taxon>
        <taxon>Bryophytina</taxon>
        <taxon>Bryopsida</taxon>
        <taxon>Funariidae</taxon>
        <taxon>Funariales</taxon>
        <taxon>Funariaceae</taxon>
        <taxon>Physcomitrium</taxon>
    </lineage>
</organism>
<evidence type="ECO:0000313" key="1">
    <source>
        <dbReference type="EMBL" id="PNR40865.1"/>
    </source>
</evidence>
<accession>A0A2K1JH30</accession>
<gene>
    <name evidence="1" type="ORF">PHYPA_018268</name>
</gene>
<dbReference type="EnsemblPlants" id="Pp3c14_9620V3.1">
    <property type="protein sequence ID" value="PAC:32960651.CDS.1"/>
    <property type="gene ID" value="Pp3c14_9620"/>
</dbReference>
<evidence type="ECO:0000313" key="3">
    <source>
        <dbReference type="Proteomes" id="UP000006727"/>
    </source>
</evidence>
<sequence>MSLNKPKDCSKVKIYYSTGDDTWTHPASHMPDTTPYSLTWKEAHSFNTLHPCCVVWWNCECL</sequence>
<dbReference type="EMBL" id="ABEU02000014">
    <property type="protein sequence ID" value="PNR40865.1"/>
    <property type="molecule type" value="Genomic_DNA"/>
</dbReference>
<reference evidence="2" key="3">
    <citation type="submission" date="2020-12" db="UniProtKB">
        <authorList>
            <consortium name="EnsemblPlants"/>
        </authorList>
    </citation>
    <scope>IDENTIFICATION</scope>
</reference>
<reference evidence="1 3" key="1">
    <citation type="journal article" date="2008" name="Science">
        <title>The Physcomitrella genome reveals evolutionary insights into the conquest of land by plants.</title>
        <authorList>
            <person name="Rensing S."/>
            <person name="Lang D."/>
            <person name="Zimmer A."/>
            <person name="Terry A."/>
            <person name="Salamov A."/>
            <person name="Shapiro H."/>
            <person name="Nishiyama T."/>
            <person name="Perroud P.-F."/>
            <person name="Lindquist E."/>
            <person name="Kamisugi Y."/>
            <person name="Tanahashi T."/>
            <person name="Sakakibara K."/>
            <person name="Fujita T."/>
            <person name="Oishi K."/>
            <person name="Shin-I T."/>
            <person name="Kuroki Y."/>
            <person name="Toyoda A."/>
            <person name="Suzuki Y."/>
            <person name="Hashimoto A."/>
            <person name="Yamaguchi K."/>
            <person name="Sugano A."/>
            <person name="Kohara Y."/>
            <person name="Fujiyama A."/>
            <person name="Anterola A."/>
            <person name="Aoki S."/>
            <person name="Ashton N."/>
            <person name="Barbazuk W.B."/>
            <person name="Barker E."/>
            <person name="Bennetzen J."/>
            <person name="Bezanilla M."/>
            <person name="Blankenship R."/>
            <person name="Cho S.H."/>
            <person name="Dutcher S."/>
            <person name="Estelle M."/>
            <person name="Fawcett J.A."/>
            <person name="Gundlach H."/>
            <person name="Hanada K."/>
            <person name="Heyl A."/>
            <person name="Hicks K.A."/>
            <person name="Hugh J."/>
            <person name="Lohr M."/>
            <person name="Mayer K."/>
            <person name="Melkozernov A."/>
            <person name="Murata T."/>
            <person name="Nelson D."/>
            <person name="Pils B."/>
            <person name="Prigge M."/>
            <person name="Reiss B."/>
            <person name="Renner T."/>
            <person name="Rombauts S."/>
            <person name="Rushton P."/>
            <person name="Sanderfoot A."/>
            <person name="Schween G."/>
            <person name="Shiu S.-H."/>
            <person name="Stueber K."/>
            <person name="Theodoulou F.L."/>
            <person name="Tu H."/>
            <person name="Van de Peer Y."/>
            <person name="Verrier P.J."/>
            <person name="Waters E."/>
            <person name="Wood A."/>
            <person name="Yang L."/>
            <person name="Cove D."/>
            <person name="Cuming A."/>
            <person name="Hasebe M."/>
            <person name="Lucas S."/>
            <person name="Mishler D.B."/>
            <person name="Reski R."/>
            <person name="Grigoriev I."/>
            <person name="Quatrano R.S."/>
            <person name="Boore J.L."/>
        </authorList>
    </citation>
    <scope>NUCLEOTIDE SEQUENCE [LARGE SCALE GENOMIC DNA]</scope>
    <source>
        <strain evidence="2 3">cv. Gransden 2004</strain>
    </source>
</reference>
<dbReference type="AlphaFoldDB" id="A0A2K1JH30"/>
<proteinExistence type="predicted"/>